<reference evidence="1 2" key="1">
    <citation type="journal article" date="2023" name="Science">
        <title>Complex scaffold remodeling in plant triterpene biosynthesis.</title>
        <authorList>
            <person name="De La Pena R."/>
            <person name="Hodgson H."/>
            <person name="Liu J.C."/>
            <person name="Stephenson M.J."/>
            <person name="Martin A.C."/>
            <person name="Owen C."/>
            <person name="Harkess A."/>
            <person name="Leebens-Mack J."/>
            <person name="Jimenez L.E."/>
            <person name="Osbourn A."/>
            <person name="Sattely E.S."/>
        </authorList>
    </citation>
    <scope>NUCLEOTIDE SEQUENCE [LARGE SCALE GENOMIC DNA]</scope>
    <source>
        <strain evidence="2">cv. JPN11</strain>
        <tissue evidence="1">Leaf</tissue>
    </source>
</reference>
<keyword evidence="2" id="KW-1185">Reference proteome</keyword>
<dbReference type="Proteomes" id="UP001164539">
    <property type="component" value="Chromosome 14"/>
</dbReference>
<evidence type="ECO:0000313" key="2">
    <source>
        <dbReference type="Proteomes" id="UP001164539"/>
    </source>
</evidence>
<evidence type="ECO:0000313" key="1">
    <source>
        <dbReference type="EMBL" id="KAJ4702236.1"/>
    </source>
</evidence>
<sequence>MQELALFGRDMDEVVDVMKTQVIMAPPLQLHSSPSMARSPLIDSAPKSPLTSHLMAPISSPMMKKAIASVHGYLEEVGHFTKLEPQDAWLPITESRKGNSYYSAFHTLCSGIGVQALVLPLAFTTLGWTWGIACLSLVFIWQLYTLWLLIQLHESESGTRYSRYLRLSIAAFGEKQGKWLALFPIMYLSGGTCATLVMIGGGTMKIFFEILCGDTYNVTRLTTVECYLIFACAAIILAQLPNLNSIAGISLIGAISAVSYCTLTWVVSIIKDRPAGVSYELLKENSDVATICSILNSLGIIAFAFRGHNLVLEIQGTMPSSAKNPSRVPMWRGVKFAYLIIAMCLFPLAIGGYWAYGNLIPGNEGMFDVLYKYHRRDTSKVLLGLTSLFVVINCLSSFQIYAMPVFDNLELKYTTKYNKPCPRWIRSGFRIFFGSVEFFISVALPFLRNLAALIGGVALPITLAYPCFIWIQIKKPTRYSAIWCLNWALGISGMVLSILVTIGAMWSLATVGIEFHFFNPR</sequence>
<comment type="caution">
    <text evidence="1">The sequence shown here is derived from an EMBL/GenBank/DDBJ whole genome shotgun (WGS) entry which is preliminary data.</text>
</comment>
<gene>
    <name evidence="1" type="ORF">OWV82_025346</name>
</gene>
<proteinExistence type="predicted"/>
<organism evidence="1 2">
    <name type="scientific">Melia azedarach</name>
    <name type="common">Chinaberry tree</name>
    <dbReference type="NCBI Taxonomy" id="155640"/>
    <lineage>
        <taxon>Eukaryota</taxon>
        <taxon>Viridiplantae</taxon>
        <taxon>Streptophyta</taxon>
        <taxon>Embryophyta</taxon>
        <taxon>Tracheophyta</taxon>
        <taxon>Spermatophyta</taxon>
        <taxon>Magnoliopsida</taxon>
        <taxon>eudicotyledons</taxon>
        <taxon>Gunneridae</taxon>
        <taxon>Pentapetalae</taxon>
        <taxon>rosids</taxon>
        <taxon>malvids</taxon>
        <taxon>Sapindales</taxon>
        <taxon>Meliaceae</taxon>
        <taxon>Melia</taxon>
    </lineage>
</organism>
<name>A0ACC1WTM8_MELAZ</name>
<protein>
    <submittedName>
        <fullName evidence="1">Lysine histidine transporter-like 8</fullName>
    </submittedName>
</protein>
<accession>A0ACC1WTM8</accession>
<dbReference type="EMBL" id="CM051407">
    <property type="protein sequence ID" value="KAJ4702236.1"/>
    <property type="molecule type" value="Genomic_DNA"/>
</dbReference>